<dbReference type="EMBL" id="RZNJ01000002">
    <property type="protein sequence ID" value="RUT32949.1"/>
    <property type="molecule type" value="Genomic_DNA"/>
</dbReference>
<evidence type="ECO:0000259" key="2">
    <source>
        <dbReference type="Pfam" id="PF06722"/>
    </source>
</evidence>
<organism evidence="3 4">
    <name type="scientific">Arsenicitalea aurantiaca</name>
    <dbReference type="NCBI Taxonomy" id="1783274"/>
    <lineage>
        <taxon>Bacteria</taxon>
        <taxon>Pseudomonadati</taxon>
        <taxon>Pseudomonadota</taxon>
        <taxon>Alphaproteobacteria</taxon>
        <taxon>Hyphomicrobiales</taxon>
        <taxon>Devosiaceae</taxon>
        <taxon>Arsenicitalea</taxon>
    </lineage>
</organism>
<dbReference type="RefSeq" id="WP_127187906.1">
    <property type="nucleotide sequence ID" value="NZ_RZNJ01000002.1"/>
</dbReference>
<dbReference type="InterPro" id="IPR002213">
    <property type="entry name" value="UDP_glucos_trans"/>
</dbReference>
<dbReference type="CDD" id="cd03784">
    <property type="entry name" value="GT1_Gtf-like"/>
    <property type="match status" value="1"/>
</dbReference>
<evidence type="ECO:0000313" key="3">
    <source>
        <dbReference type="EMBL" id="RUT32949.1"/>
    </source>
</evidence>
<dbReference type="PANTHER" id="PTHR48050">
    <property type="entry name" value="STEROL 3-BETA-GLUCOSYLTRANSFERASE"/>
    <property type="match status" value="1"/>
</dbReference>
<dbReference type="InterPro" id="IPR050426">
    <property type="entry name" value="Glycosyltransferase_28"/>
</dbReference>
<dbReference type="InterPro" id="IPR004276">
    <property type="entry name" value="GlycoTrans_28_N"/>
</dbReference>
<dbReference type="OrthoDB" id="9805366at2"/>
<accession>A0A433XFR9</accession>
<keyword evidence="4" id="KW-1185">Reference proteome</keyword>
<evidence type="ECO:0000313" key="4">
    <source>
        <dbReference type="Proteomes" id="UP000281547"/>
    </source>
</evidence>
<dbReference type="FunFam" id="3.40.50.2000:FF:000009">
    <property type="entry name" value="Sterol 3-beta-glucosyltransferase UGT80A2"/>
    <property type="match status" value="1"/>
</dbReference>
<keyword evidence="3" id="KW-0808">Transferase</keyword>
<dbReference type="Proteomes" id="UP000281547">
    <property type="component" value="Unassembled WGS sequence"/>
</dbReference>
<sequence>MGKRIAIATIGTMGDVQPFVALALRLQERGYSVVIGTTGDFEDFVTGRGIDFYNLGSDIQAFLRQSQFDKAMSKSMLLYAPALLRQGQRILREAGRQVWAMSQDADAIVFHMNTTFAIDIAEALDIPAIMTAFQPLNPTGEFPYFAYDGPPLDPIFNRLSYVVQSAQQTYYDLPRDRIRSKLLGLKRRRLTGFGKDNRGKNIPTLHAYSPSISPRPRDWPPSAKITGFWRLEDDSDWSPSPEFRAFLDEGEPPVYLGFGSMPFGARRNTEIITQALNRWGGRAVIAQGWGGLSSEDLPRTIFSIAKAPHTELFKYVKAVVHHGGAGTTYAGLYAGRPTFIVPQFFDQPYWGRRVHELGCGPAPVRLRKLTANILANALANLVGTPAYQRNTTQLQQKLHEEDGTARAVDMIERTIAAYPFQPDIPQTRMREAYDRAL</sequence>
<dbReference type="GO" id="GO:0033072">
    <property type="term" value="P:vancomycin biosynthetic process"/>
    <property type="evidence" value="ECO:0007669"/>
    <property type="project" value="UniProtKB-ARBA"/>
</dbReference>
<reference evidence="3 4" key="1">
    <citation type="journal article" date="2016" name="Int. J. Syst. Evol. Microbiol.">
        <title>Arsenicitalea aurantiaca gen. nov., sp. nov., a new member of the family Hyphomicrobiaceae, isolated from high-arsenic sediment.</title>
        <authorList>
            <person name="Mu Y."/>
            <person name="Zhou L."/>
            <person name="Zeng X.C."/>
            <person name="Liu L."/>
            <person name="Pan Y."/>
            <person name="Chen X."/>
            <person name="Wang J."/>
            <person name="Li S."/>
            <person name="Li W.J."/>
            <person name="Wang Y."/>
        </authorList>
    </citation>
    <scope>NUCLEOTIDE SEQUENCE [LARGE SCALE GENOMIC DNA]</scope>
    <source>
        <strain evidence="3 4">42-50</strain>
    </source>
</reference>
<evidence type="ECO:0000259" key="1">
    <source>
        <dbReference type="Pfam" id="PF03033"/>
    </source>
</evidence>
<dbReference type="GO" id="GO:0016758">
    <property type="term" value="F:hexosyltransferase activity"/>
    <property type="evidence" value="ECO:0007669"/>
    <property type="project" value="InterPro"/>
</dbReference>
<dbReference type="Pfam" id="PF06722">
    <property type="entry name" value="EryCIII-like_C"/>
    <property type="match status" value="1"/>
</dbReference>
<protein>
    <submittedName>
        <fullName evidence="3">Glycosyltransferase</fullName>
    </submittedName>
</protein>
<dbReference type="Pfam" id="PF03033">
    <property type="entry name" value="Glyco_transf_28"/>
    <property type="match status" value="1"/>
</dbReference>
<comment type="caution">
    <text evidence="3">The sequence shown here is derived from an EMBL/GenBank/DDBJ whole genome shotgun (WGS) entry which is preliminary data.</text>
</comment>
<dbReference type="GO" id="GO:0005975">
    <property type="term" value="P:carbohydrate metabolic process"/>
    <property type="evidence" value="ECO:0007669"/>
    <property type="project" value="InterPro"/>
</dbReference>
<dbReference type="SUPFAM" id="SSF53756">
    <property type="entry name" value="UDP-Glycosyltransferase/glycogen phosphorylase"/>
    <property type="match status" value="1"/>
</dbReference>
<dbReference type="AlphaFoldDB" id="A0A433XFR9"/>
<feature type="domain" description="Glycosyltransferase family 28 N-terminal" evidence="1">
    <location>
        <begin position="5"/>
        <end position="135"/>
    </location>
</feature>
<proteinExistence type="predicted"/>
<name>A0A433XFR9_9HYPH</name>
<dbReference type="Gene3D" id="3.40.50.2000">
    <property type="entry name" value="Glycogen Phosphorylase B"/>
    <property type="match status" value="2"/>
</dbReference>
<dbReference type="InterPro" id="IPR010610">
    <property type="entry name" value="EryCIII-like_C"/>
</dbReference>
<dbReference type="GO" id="GO:0008194">
    <property type="term" value="F:UDP-glycosyltransferase activity"/>
    <property type="evidence" value="ECO:0007669"/>
    <property type="project" value="InterPro"/>
</dbReference>
<dbReference type="PANTHER" id="PTHR48050:SF13">
    <property type="entry name" value="STEROL 3-BETA-GLUCOSYLTRANSFERASE UGT80A2"/>
    <property type="match status" value="1"/>
</dbReference>
<feature type="domain" description="Erythromycin biosynthesis protein CIII-like C-terminal" evidence="2">
    <location>
        <begin position="295"/>
        <end position="397"/>
    </location>
</feature>
<gene>
    <name evidence="3" type="ORF">EMQ25_07395</name>
</gene>